<accession>A0A6F8ZFN9</accession>
<proteinExistence type="inferred from homology"/>
<evidence type="ECO:0000256" key="5">
    <source>
        <dbReference type="HAMAP-Rule" id="MF_01197"/>
    </source>
</evidence>
<dbReference type="EMBL" id="LR778114">
    <property type="protein sequence ID" value="CAB1128480.1"/>
    <property type="molecule type" value="Genomic_DNA"/>
</dbReference>
<dbReference type="AlphaFoldDB" id="A0A6F8ZFN9"/>
<reference evidence="6 7" key="1">
    <citation type="submission" date="2020-02" db="EMBL/GenBank/DDBJ databases">
        <authorList>
            <person name="Hogendoorn C."/>
        </authorList>
    </citation>
    <scope>NUCLEOTIDE SEQUENCE [LARGE SCALE GENOMIC DNA]</scope>
    <source>
        <strain evidence="6">R501</strain>
    </source>
</reference>
<evidence type="ECO:0000256" key="3">
    <source>
        <dbReference type="ARBA" id="ARBA00023306"/>
    </source>
</evidence>
<dbReference type="PANTHER" id="PTHR35798:SF1">
    <property type="entry name" value="CELL DIVISION PROTEIN SEPF"/>
    <property type="match status" value="1"/>
</dbReference>
<comment type="function">
    <text evidence="4 5">Cell division protein that is part of the divisome complex and is recruited early to the Z-ring. Probably stimulates Z-ring formation, perhaps through the cross-linking of FtsZ protofilaments. Its function overlaps with FtsA.</text>
</comment>
<comment type="subunit">
    <text evidence="5">Homodimer. Interacts with FtsZ.</text>
</comment>
<dbReference type="HAMAP" id="MF_01197">
    <property type="entry name" value="SepF"/>
    <property type="match status" value="1"/>
</dbReference>
<evidence type="ECO:0000256" key="1">
    <source>
        <dbReference type="ARBA" id="ARBA00022618"/>
    </source>
</evidence>
<sequence length="151" mass="16593">MKANLMGRFLNFVGVVDEEDEEEVRPDGAEVAAARDGGWEEEMTHRRRPSLVSLPGNNRNLRVVVMNPRDLEDGQAIADQVKGRRPVIVNLEQADERNSQRLLNFLSGVAYALDGGLRKVGEGIFLITPANVEVSAADPDGQDAWNRGGIK</sequence>
<dbReference type="GO" id="GO:0043093">
    <property type="term" value="P:FtsZ-dependent cytokinesis"/>
    <property type="evidence" value="ECO:0007669"/>
    <property type="project" value="UniProtKB-UniRule"/>
</dbReference>
<dbReference type="PANTHER" id="PTHR35798">
    <property type="entry name" value="CELL DIVISION PROTEIN SEPF"/>
    <property type="match status" value="1"/>
</dbReference>
<dbReference type="InterPro" id="IPR038594">
    <property type="entry name" value="SepF-like_sf"/>
</dbReference>
<dbReference type="Proteomes" id="UP000503399">
    <property type="component" value="Chromosome"/>
</dbReference>
<organism evidence="6 7">
    <name type="scientific">Candidatus Hydrogenisulfobacillus filiaventi</name>
    <dbReference type="NCBI Taxonomy" id="2707344"/>
    <lineage>
        <taxon>Bacteria</taxon>
        <taxon>Bacillati</taxon>
        <taxon>Bacillota</taxon>
        <taxon>Clostridia</taxon>
        <taxon>Eubacteriales</taxon>
        <taxon>Clostridiales Family XVII. Incertae Sedis</taxon>
        <taxon>Candidatus Hydrogenisulfobacillus</taxon>
    </lineage>
</organism>
<comment type="similarity">
    <text evidence="5">Belongs to the SepF family.</text>
</comment>
<keyword evidence="5" id="KW-0963">Cytoplasm</keyword>
<dbReference type="GO" id="GO:0000917">
    <property type="term" value="P:division septum assembly"/>
    <property type="evidence" value="ECO:0007669"/>
    <property type="project" value="UniProtKB-KW"/>
</dbReference>
<protein>
    <recommendedName>
        <fullName evidence="5">Cell division protein SepF</fullName>
    </recommendedName>
</protein>
<dbReference type="InterPro" id="IPR023052">
    <property type="entry name" value="Cell_div_SepF"/>
</dbReference>
<dbReference type="Pfam" id="PF04472">
    <property type="entry name" value="SepF"/>
    <property type="match status" value="1"/>
</dbReference>
<dbReference type="InterPro" id="IPR007561">
    <property type="entry name" value="Cell_div_SepF/SepF-rel"/>
</dbReference>
<evidence type="ECO:0000256" key="4">
    <source>
        <dbReference type="ARBA" id="ARBA00044936"/>
    </source>
</evidence>
<gene>
    <name evidence="5 6" type="primary">sepF</name>
    <name evidence="6" type="ORF">R50_0974</name>
</gene>
<name>A0A6F8ZFN9_9FIRM</name>
<evidence type="ECO:0000313" key="6">
    <source>
        <dbReference type="EMBL" id="CAB1128480.1"/>
    </source>
</evidence>
<dbReference type="Gene3D" id="3.30.110.150">
    <property type="entry name" value="SepF-like protein"/>
    <property type="match status" value="1"/>
</dbReference>
<keyword evidence="1 5" id="KW-0132">Cell division</keyword>
<keyword evidence="3 5" id="KW-0131">Cell cycle</keyword>
<dbReference type="GO" id="GO:0005737">
    <property type="term" value="C:cytoplasm"/>
    <property type="evidence" value="ECO:0007669"/>
    <property type="project" value="UniProtKB-SubCell"/>
</dbReference>
<evidence type="ECO:0000313" key="7">
    <source>
        <dbReference type="Proteomes" id="UP000503399"/>
    </source>
</evidence>
<comment type="subcellular location">
    <subcellularLocation>
        <location evidence="5">Cytoplasm</location>
    </subcellularLocation>
    <text evidence="5">Localizes to the division site, in a FtsZ-dependent manner.</text>
</comment>
<keyword evidence="7" id="KW-1185">Reference proteome</keyword>
<evidence type="ECO:0000256" key="2">
    <source>
        <dbReference type="ARBA" id="ARBA00023210"/>
    </source>
</evidence>
<keyword evidence="2 5" id="KW-0717">Septation</keyword>
<dbReference type="KEGG" id="hfv:R50_0974"/>